<reference evidence="3 4" key="1">
    <citation type="journal article" date="2019" name="PLoS Biol.">
        <title>Sex chromosomes control vertical transmission of feminizing Wolbachia symbionts in an isopod.</title>
        <authorList>
            <person name="Becking T."/>
            <person name="Chebbi M.A."/>
            <person name="Giraud I."/>
            <person name="Moumen B."/>
            <person name="Laverre T."/>
            <person name="Caubet Y."/>
            <person name="Peccoud J."/>
            <person name="Gilbert C."/>
            <person name="Cordaux R."/>
        </authorList>
    </citation>
    <scope>NUCLEOTIDE SEQUENCE [LARGE SCALE GENOMIC DNA]</scope>
    <source>
        <strain evidence="3">ANa2</strain>
        <tissue evidence="3">Whole body excluding digestive tract and cuticle</tissue>
    </source>
</reference>
<feature type="domain" description="Protein phosphatase 1 regulatory subunit 21 C-terminal" evidence="2">
    <location>
        <begin position="162"/>
        <end position="268"/>
    </location>
</feature>
<evidence type="ECO:0000256" key="1">
    <source>
        <dbReference type="SAM" id="Coils"/>
    </source>
</evidence>
<dbReference type="GO" id="GO:0005769">
    <property type="term" value="C:early endosome"/>
    <property type="evidence" value="ECO:0007669"/>
    <property type="project" value="TreeGrafter"/>
</dbReference>
<evidence type="ECO:0000313" key="3">
    <source>
        <dbReference type="EMBL" id="KAB7494724.1"/>
    </source>
</evidence>
<comment type="caution">
    <text evidence="3">The sequence shown here is derived from an EMBL/GenBank/DDBJ whole genome shotgun (WGS) entry which is preliminary data.</text>
</comment>
<evidence type="ECO:0000313" key="4">
    <source>
        <dbReference type="Proteomes" id="UP000326759"/>
    </source>
</evidence>
<name>A0A5N5SKV6_9CRUS</name>
<feature type="coiled-coil region" evidence="1">
    <location>
        <begin position="211"/>
        <end position="256"/>
    </location>
</feature>
<dbReference type="InterPro" id="IPR040024">
    <property type="entry name" value="PPP1R21"/>
</dbReference>
<gene>
    <name evidence="3" type="ORF">Anas_09852</name>
</gene>
<dbReference type="InterPro" id="IPR049372">
    <property type="entry name" value="PPP1R21_C"/>
</dbReference>
<dbReference type="PANTHER" id="PTHR21448">
    <property type="entry name" value="SMOOTH MUSCLE MYOSIN HEAVY CHAIN-RELATED"/>
    <property type="match status" value="1"/>
</dbReference>
<keyword evidence="4" id="KW-1185">Reference proteome</keyword>
<dbReference type="PANTHER" id="PTHR21448:SF0">
    <property type="entry name" value="PROTEIN PHOSPHATASE 1 REGULATORY SUBUNIT 21"/>
    <property type="match status" value="1"/>
</dbReference>
<evidence type="ECO:0000259" key="2">
    <source>
        <dbReference type="Pfam" id="PF21636"/>
    </source>
</evidence>
<proteinExistence type="predicted"/>
<feature type="coiled-coil region" evidence="1">
    <location>
        <begin position="98"/>
        <end position="132"/>
    </location>
</feature>
<dbReference type="AlphaFoldDB" id="A0A5N5SKV6"/>
<sequence>MNISELLNVWSLLTIEEKHESIKNSLIKIHKAFCKINSFLETISLKDGSPDSISLSSTMAQSPGTPHPPYSTGATNAAYVDNSFVFGCLQENLNSSTENSLVQQLSQATRRLAKLEEEREHWKLECQLLSHRLNKENREINEDQSCVAAKLVKFKYPFARPEEREKQIRDHFTNRCSQLFMQLTSCISQAALYQNECENLLHCLAISEDAKSLVEKEVEVQRREKAQIQEALSTTSRNYEEQISAMSDHIADMNEKITLQAETIEQLSFQLKIKT</sequence>
<keyword evidence="1" id="KW-0175">Coiled coil</keyword>
<dbReference type="EMBL" id="SEYY01023644">
    <property type="protein sequence ID" value="KAB7494724.1"/>
    <property type="molecule type" value="Genomic_DNA"/>
</dbReference>
<dbReference type="Pfam" id="PF21636">
    <property type="entry name" value="PPP1R21_C"/>
    <property type="match status" value="1"/>
</dbReference>
<dbReference type="OrthoDB" id="5566667at2759"/>
<dbReference type="GO" id="GO:0016020">
    <property type="term" value="C:membrane"/>
    <property type="evidence" value="ECO:0007669"/>
    <property type="project" value="TreeGrafter"/>
</dbReference>
<accession>A0A5N5SKV6</accession>
<dbReference type="Proteomes" id="UP000326759">
    <property type="component" value="Unassembled WGS sequence"/>
</dbReference>
<organism evidence="3 4">
    <name type="scientific">Armadillidium nasatum</name>
    <dbReference type="NCBI Taxonomy" id="96803"/>
    <lineage>
        <taxon>Eukaryota</taxon>
        <taxon>Metazoa</taxon>
        <taxon>Ecdysozoa</taxon>
        <taxon>Arthropoda</taxon>
        <taxon>Crustacea</taxon>
        <taxon>Multicrustacea</taxon>
        <taxon>Malacostraca</taxon>
        <taxon>Eumalacostraca</taxon>
        <taxon>Peracarida</taxon>
        <taxon>Isopoda</taxon>
        <taxon>Oniscidea</taxon>
        <taxon>Crinocheta</taxon>
        <taxon>Armadillidiidae</taxon>
        <taxon>Armadillidium</taxon>
    </lineage>
</organism>
<protein>
    <recommendedName>
        <fullName evidence="2">Protein phosphatase 1 regulatory subunit 21 C-terminal domain-containing protein</fullName>
    </recommendedName>
</protein>